<sequence length="176" mass="19704">MKGYSKIEVIDRTQKSRSIEFSDVSISFPHDQTLKPTKNKTNSSEAQESNQISKNMTNSPKCLPDQQVDQDEAGNKKLEMFGAVLSRNCSVSSNSGFQSAVKRALSMRRSSSSVSERYRRIHDHSMTLASPTTDDDDDDDGDSTARASRRRRSSMDPKKHRPGSKILKACKRLFGL</sequence>
<dbReference type="EMBL" id="CM031814">
    <property type="protein sequence ID" value="KAG6652298.1"/>
    <property type="molecule type" value="Genomic_DNA"/>
</dbReference>
<feature type="compositionally biased region" description="Acidic residues" evidence="1">
    <location>
        <begin position="133"/>
        <end position="142"/>
    </location>
</feature>
<keyword evidence="3" id="KW-1185">Reference proteome</keyword>
<dbReference type="AlphaFoldDB" id="A0A8T1QCR6"/>
<comment type="caution">
    <text evidence="2">The sequence shown here is derived from an EMBL/GenBank/DDBJ whole genome shotgun (WGS) entry which is preliminary data.</text>
</comment>
<evidence type="ECO:0000256" key="1">
    <source>
        <dbReference type="SAM" id="MobiDB-lite"/>
    </source>
</evidence>
<feature type="compositionally biased region" description="Low complexity" evidence="1">
    <location>
        <begin position="103"/>
        <end position="115"/>
    </location>
</feature>
<evidence type="ECO:0000313" key="3">
    <source>
        <dbReference type="Proteomes" id="UP000811609"/>
    </source>
</evidence>
<name>A0A8T1QCR6_CARIL</name>
<feature type="region of interest" description="Disordered" evidence="1">
    <location>
        <begin position="103"/>
        <end position="166"/>
    </location>
</feature>
<protein>
    <submittedName>
        <fullName evidence="2">Uncharacterized protein</fullName>
    </submittedName>
</protein>
<dbReference type="PANTHER" id="PTHR38386:SF7">
    <property type="entry name" value="TOPOISOMERASE 1-ASSOCIATED FACTOR 1"/>
    <property type="match status" value="1"/>
</dbReference>
<proteinExistence type="predicted"/>
<organism evidence="2 3">
    <name type="scientific">Carya illinoinensis</name>
    <name type="common">Pecan</name>
    <dbReference type="NCBI Taxonomy" id="32201"/>
    <lineage>
        <taxon>Eukaryota</taxon>
        <taxon>Viridiplantae</taxon>
        <taxon>Streptophyta</taxon>
        <taxon>Embryophyta</taxon>
        <taxon>Tracheophyta</taxon>
        <taxon>Spermatophyta</taxon>
        <taxon>Magnoliopsida</taxon>
        <taxon>eudicotyledons</taxon>
        <taxon>Gunneridae</taxon>
        <taxon>Pentapetalae</taxon>
        <taxon>rosids</taxon>
        <taxon>fabids</taxon>
        <taxon>Fagales</taxon>
        <taxon>Juglandaceae</taxon>
        <taxon>Carya</taxon>
    </lineage>
</organism>
<accession>A0A8T1QCR6</accession>
<reference evidence="2" key="1">
    <citation type="submission" date="2020-12" db="EMBL/GenBank/DDBJ databases">
        <title>WGS assembly of Carya illinoinensis cv. Pawnee.</title>
        <authorList>
            <person name="Platts A."/>
            <person name="Shu S."/>
            <person name="Wright S."/>
            <person name="Barry K."/>
            <person name="Edger P."/>
            <person name="Pires J.C."/>
            <person name="Schmutz J."/>
        </authorList>
    </citation>
    <scope>NUCLEOTIDE SEQUENCE</scope>
    <source>
        <tissue evidence="2">Leaf</tissue>
    </source>
</reference>
<feature type="region of interest" description="Disordered" evidence="1">
    <location>
        <begin position="29"/>
        <end position="74"/>
    </location>
</feature>
<dbReference type="PANTHER" id="PTHR38386">
    <property type="entry name" value="OS05G0426900 PROTEIN"/>
    <property type="match status" value="1"/>
</dbReference>
<gene>
    <name evidence="2" type="ORF">CIPAW_06G174300</name>
</gene>
<evidence type="ECO:0000313" key="2">
    <source>
        <dbReference type="EMBL" id="KAG6652298.1"/>
    </source>
</evidence>
<feature type="compositionally biased region" description="Basic residues" evidence="1">
    <location>
        <begin position="147"/>
        <end position="166"/>
    </location>
</feature>
<dbReference type="Proteomes" id="UP000811609">
    <property type="component" value="Chromosome 6"/>
</dbReference>
<feature type="compositionally biased region" description="Polar residues" evidence="1">
    <location>
        <begin position="34"/>
        <end position="60"/>
    </location>
</feature>